<protein>
    <submittedName>
        <fullName evidence="2">Uncharacterized protein</fullName>
    </submittedName>
</protein>
<dbReference type="PATRIC" id="fig|1302649.3.peg.2517"/>
<name>A0A091BXX1_9ENTE</name>
<dbReference type="AlphaFoldDB" id="A0A091BXX1"/>
<dbReference type="EMBL" id="JPVU01000278">
    <property type="protein sequence ID" value="KFN89305.1"/>
    <property type="molecule type" value="Genomic_DNA"/>
</dbReference>
<reference evidence="2 3" key="1">
    <citation type="submission" date="2014-08" db="EMBL/GenBank/DDBJ databases">
        <title>Genome sequence of Tetragenococcus muriaticus.</title>
        <authorList>
            <person name="Chuea-nongthon C."/>
            <person name="Rodtong S."/>
            <person name="Yongsawatdigul J."/>
            <person name="Steele J.L."/>
            <person name="Liu X.-y."/>
            <person name="Speers J."/>
            <person name="Glasner J.D."/>
            <person name="Neeno-Eckwall E.C."/>
        </authorList>
    </citation>
    <scope>NUCLEOTIDE SEQUENCE [LARGE SCALE GENOMIC DNA]</scope>
    <source>
        <strain evidence="2 3">PMC-11-5</strain>
    </source>
</reference>
<evidence type="ECO:0000313" key="3">
    <source>
        <dbReference type="Proteomes" id="UP000029380"/>
    </source>
</evidence>
<feature type="region of interest" description="Disordered" evidence="1">
    <location>
        <begin position="1"/>
        <end position="39"/>
    </location>
</feature>
<organism evidence="2 3">
    <name type="scientific">Tetragenococcus muriaticus PMC-11-5</name>
    <dbReference type="NCBI Taxonomy" id="1302649"/>
    <lineage>
        <taxon>Bacteria</taxon>
        <taxon>Bacillati</taxon>
        <taxon>Bacillota</taxon>
        <taxon>Bacilli</taxon>
        <taxon>Lactobacillales</taxon>
        <taxon>Enterococcaceae</taxon>
        <taxon>Tetragenococcus</taxon>
    </lineage>
</organism>
<dbReference type="Proteomes" id="UP000029380">
    <property type="component" value="Unassembled WGS sequence"/>
</dbReference>
<gene>
    <name evidence="2" type="ORF">TMUPMC115_2531</name>
</gene>
<accession>A0A091BXX1</accession>
<feature type="compositionally biased region" description="Polar residues" evidence="1">
    <location>
        <begin position="1"/>
        <end position="21"/>
    </location>
</feature>
<comment type="caution">
    <text evidence="2">The sequence shown here is derived from an EMBL/GenBank/DDBJ whole genome shotgun (WGS) entry which is preliminary data.</text>
</comment>
<proteinExistence type="predicted"/>
<evidence type="ECO:0000256" key="1">
    <source>
        <dbReference type="SAM" id="MobiDB-lite"/>
    </source>
</evidence>
<evidence type="ECO:0000313" key="2">
    <source>
        <dbReference type="EMBL" id="KFN89305.1"/>
    </source>
</evidence>
<sequence>MANQSEEFASTQENTQVSGELTFNDKVVQKTHWNCNGKN</sequence>